<gene>
    <name evidence="1" type="ORF">SBF1_1570001</name>
</gene>
<proteinExistence type="predicted"/>
<sequence>MIDWCTKFRAFPDCHDPESIVIAGLERCVIKNDLSSLIAYLKPILDDYLKNSIITLEQVGNLWTNRENMKSAKRLPKGDSSIAAMGKTSTSTRLSKYEKFYL</sequence>
<reference evidence="2" key="1">
    <citation type="submission" date="2018-02" db="EMBL/GenBank/DDBJ databases">
        <authorList>
            <person name="Hausmann B."/>
        </authorList>
    </citation>
    <scope>NUCLEOTIDE SEQUENCE [LARGE SCALE GENOMIC DNA]</scope>
    <source>
        <strain evidence="2">Peat soil MAG SbF1</strain>
    </source>
</reference>
<organism evidence="1 2">
    <name type="scientific">Candidatus Desulfosporosinus infrequens</name>
    <dbReference type="NCBI Taxonomy" id="2043169"/>
    <lineage>
        <taxon>Bacteria</taxon>
        <taxon>Bacillati</taxon>
        <taxon>Bacillota</taxon>
        <taxon>Clostridia</taxon>
        <taxon>Eubacteriales</taxon>
        <taxon>Desulfitobacteriaceae</taxon>
        <taxon>Desulfosporosinus</taxon>
    </lineage>
</organism>
<dbReference type="Proteomes" id="UP000238916">
    <property type="component" value="Unassembled WGS sequence"/>
</dbReference>
<protein>
    <submittedName>
        <fullName evidence="1">DnaD-like protein</fullName>
    </submittedName>
</protein>
<dbReference type="AlphaFoldDB" id="A0A2U3K880"/>
<dbReference type="EMBL" id="OMOF01000065">
    <property type="protein sequence ID" value="SPF35881.1"/>
    <property type="molecule type" value="Genomic_DNA"/>
</dbReference>
<name>A0A2U3K880_9FIRM</name>
<evidence type="ECO:0000313" key="1">
    <source>
        <dbReference type="EMBL" id="SPF35881.1"/>
    </source>
</evidence>
<evidence type="ECO:0000313" key="2">
    <source>
        <dbReference type="Proteomes" id="UP000238916"/>
    </source>
</evidence>
<accession>A0A2U3K880</accession>